<organism evidence="2 3">
    <name type="scientific">Duganella alba</name>
    <dbReference type="NCBI Taxonomy" id="2666081"/>
    <lineage>
        <taxon>Bacteria</taxon>
        <taxon>Pseudomonadati</taxon>
        <taxon>Pseudomonadota</taxon>
        <taxon>Betaproteobacteria</taxon>
        <taxon>Burkholderiales</taxon>
        <taxon>Oxalobacteraceae</taxon>
        <taxon>Telluria group</taxon>
        <taxon>Duganella</taxon>
    </lineage>
</organism>
<keyword evidence="3" id="KW-1185">Reference proteome</keyword>
<sequence>MSAIRPLHWIGSSKKDMAAMPDAVQDFFSYALQLAQMGSKHKKAKPLSGFGGAGVLEIVEIHQGNAYRAVYTVRHASAVYVLHCFQKKSTHGIATPQAADRSHQSAPDDRSSARTE</sequence>
<reference evidence="2 3" key="1">
    <citation type="submission" date="2019-11" db="EMBL/GenBank/DDBJ databases">
        <title>Novel species isolated from a subtropical stream in China.</title>
        <authorList>
            <person name="Lu H."/>
        </authorList>
    </citation>
    <scope>NUCLEOTIDE SEQUENCE [LARGE SCALE GENOMIC DNA]</scope>
    <source>
        <strain evidence="2 3">FT25W</strain>
    </source>
</reference>
<gene>
    <name evidence="2" type="ORF">GJ697_05875</name>
</gene>
<accession>A0A6L5QCJ4</accession>
<dbReference type="InterPro" id="IPR009241">
    <property type="entry name" value="HigB-like"/>
</dbReference>
<feature type="compositionally biased region" description="Basic and acidic residues" evidence="1">
    <location>
        <begin position="100"/>
        <end position="116"/>
    </location>
</feature>
<feature type="region of interest" description="Disordered" evidence="1">
    <location>
        <begin position="92"/>
        <end position="116"/>
    </location>
</feature>
<evidence type="ECO:0000313" key="2">
    <source>
        <dbReference type="EMBL" id="MRX07359.1"/>
    </source>
</evidence>
<dbReference type="Proteomes" id="UP000481037">
    <property type="component" value="Unassembled WGS sequence"/>
</dbReference>
<dbReference type="Pfam" id="PF05973">
    <property type="entry name" value="Gp49"/>
    <property type="match status" value="1"/>
</dbReference>
<evidence type="ECO:0000256" key="1">
    <source>
        <dbReference type="SAM" id="MobiDB-lite"/>
    </source>
</evidence>
<protein>
    <submittedName>
        <fullName evidence="2">Addiction module toxin RelE</fullName>
    </submittedName>
</protein>
<dbReference type="AlphaFoldDB" id="A0A6L5QCJ4"/>
<proteinExistence type="predicted"/>
<comment type="caution">
    <text evidence="2">The sequence shown here is derived from an EMBL/GenBank/DDBJ whole genome shotgun (WGS) entry which is preliminary data.</text>
</comment>
<dbReference type="EMBL" id="WKJM01000003">
    <property type="protein sequence ID" value="MRX07359.1"/>
    <property type="molecule type" value="Genomic_DNA"/>
</dbReference>
<name>A0A6L5QCJ4_9BURK</name>
<evidence type="ECO:0000313" key="3">
    <source>
        <dbReference type="Proteomes" id="UP000481037"/>
    </source>
</evidence>